<dbReference type="Pfam" id="PF03959">
    <property type="entry name" value="FSH1"/>
    <property type="match status" value="1"/>
</dbReference>
<dbReference type="GO" id="GO:0005634">
    <property type="term" value="C:nucleus"/>
    <property type="evidence" value="ECO:0007669"/>
    <property type="project" value="TreeGrafter"/>
</dbReference>
<evidence type="ECO:0000256" key="2">
    <source>
        <dbReference type="ARBA" id="ARBA00022801"/>
    </source>
</evidence>
<dbReference type="SUPFAM" id="SSF53474">
    <property type="entry name" value="alpha/beta-Hydrolases"/>
    <property type="match status" value="1"/>
</dbReference>
<reference evidence="4" key="1">
    <citation type="submission" date="2022-11" db="EMBL/GenBank/DDBJ databases">
        <authorList>
            <person name="Petersen C."/>
        </authorList>
    </citation>
    <scope>NUCLEOTIDE SEQUENCE</scope>
    <source>
        <strain evidence="4">IBT 19713</strain>
    </source>
</reference>
<evidence type="ECO:0000313" key="4">
    <source>
        <dbReference type="EMBL" id="KAJ5247218.1"/>
    </source>
</evidence>
<comment type="caution">
    <text evidence="4">The sequence shown here is derived from an EMBL/GenBank/DDBJ whole genome shotgun (WGS) entry which is preliminary data.</text>
</comment>
<dbReference type="GeneID" id="83198801"/>
<keyword evidence="5" id="KW-1185">Reference proteome</keyword>
<organism evidence="4 5">
    <name type="scientific">Penicillium chermesinum</name>
    <dbReference type="NCBI Taxonomy" id="63820"/>
    <lineage>
        <taxon>Eukaryota</taxon>
        <taxon>Fungi</taxon>
        <taxon>Dikarya</taxon>
        <taxon>Ascomycota</taxon>
        <taxon>Pezizomycotina</taxon>
        <taxon>Eurotiomycetes</taxon>
        <taxon>Eurotiomycetidae</taxon>
        <taxon>Eurotiales</taxon>
        <taxon>Aspergillaceae</taxon>
        <taxon>Penicillium</taxon>
    </lineage>
</organism>
<dbReference type="GO" id="GO:0017000">
    <property type="term" value="P:antibiotic biosynthetic process"/>
    <property type="evidence" value="ECO:0007669"/>
    <property type="project" value="UniProtKB-ARBA"/>
</dbReference>
<comment type="similarity">
    <text evidence="1">Belongs to the LovG family.</text>
</comment>
<keyword evidence="2" id="KW-0378">Hydrolase</keyword>
<dbReference type="InterPro" id="IPR005645">
    <property type="entry name" value="FSH-like_dom"/>
</dbReference>
<protein>
    <submittedName>
        <fullName evidence="4">Citrinin biosynthesis oxidoreductase protein</fullName>
    </submittedName>
</protein>
<dbReference type="GO" id="GO:0072330">
    <property type="term" value="P:monocarboxylic acid biosynthetic process"/>
    <property type="evidence" value="ECO:0007669"/>
    <property type="project" value="UniProtKB-ARBA"/>
</dbReference>
<dbReference type="PANTHER" id="PTHR48070">
    <property type="entry name" value="ESTERASE OVCA2"/>
    <property type="match status" value="1"/>
</dbReference>
<evidence type="ECO:0000313" key="5">
    <source>
        <dbReference type="Proteomes" id="UP001150941"/>
    </source>
</evidence>
<dbReference type="PANTHER" id="PTHR48070:SF3">
    <property type="entry name" value="ESTERASE DBAE-RELATED"/>
    <property type="match status" value="1"/>
</dbReference>
<sequence length="237" mass="25328">MMKTYPAPRGPSIVPPAGPDTTLPLPRILCLHGGGSNARVFRMQCRVIIAHLRPYFRLVFAEGPWESPSGPDIDLVYGDWGPFKSWWRPAAGQPFGAAYELRDSLEAFQGAVGDALDEDDKLGGTGEYVGVLGFSQGANAAASVLLQQQNHNLFGTANGQATAQKVNYRFAVLMAGRGPPVDLRVGVPAEAKLALMTVHVHGVLDPGLERHRELLEEWCEGGDDEVGGVGGRSSVAI</sequence>
<feature type="domain" description="Serine hydrolase" evidence="3">
    <location>
        <begin position="26"/>
        <end position="219"/>
    </location>
</feature>
<dbReference type="AlphaFoldDB" id="A0A9W9PI21"/>
<dbReference type="Proteomes" id="UP001150941">
    <property type="component" value="Unassembled WGS sequence"/>
</dbReference>
<dbReference type="RefSeq" id="XP_058334639.1">
    <property type="nucleotide sequence ID" value="XM_058471498.1"/>
</dbReference>
<gene>
    <name evidence="4" type="ORF">N7468_002201</name>
</gene>
<dbReference type="GO" id="GO:0044550">
    <property type="term" value="P:secondary metabolite biosynthetic process"/>
    <property type="evidence" value="ECO:0007669"/>
    <property type="project" value="TreeGrafter"/>
</dbReference>
<dbReference type="EMBL" id="JAPQKS010000002">
    <property type="protein sequence ID" value="KAJ5247218.1"/>
    <property type="molecule type" value="Genomic_DNA"/>
</dbReference>
<evidence type="ECO:0000259" key="3">
    <source>
        <dbReference type="Pfam" id="PF03959"/>
    </source>
</evidence>
<dbReference type="Gene3D" id="3.40.50.1820">
    <property type="entry name" value="alpha/beta hydrolase"/>
    <property type="match status" value="1"/>
</dbReference>
<reference evidence="4" key="2">
    <citation type="journal article" date="2023" name="IMA Fungus">
        <title>Comparative genomic study of the Penicillium genus elucidates a diverse pangenome and 15 lateral gene transfer events.</title>
        <authorList>
            <person name="Petersen C."/>
            <person name="Sorensen T."/>
            <person name="Nielsen M.R."/>
            <person name="Sondergaard T.E."/>
            <person name="Sorensen J.L."/>
            <person name="Fitzpatrick D.A."/>
            <person name="Frisvad J.C."/>
            <person name="Nielsen K.L."/>
        </authorList>
    </citation>
    <scope>NUCLEOTIDE SEQUENCE</scope>
    <source>
        <strain evidence="4">IBT 19713</strain>
    </source>
</reference>
<dbReference type="OrthoDB" id="414698at2759"/>
<accession>A0A9W9PI21</accession>
<dbReference type="InterPro" id="IPR029058">
    <property type="entry name" value="AB_hydrolase_fold"/>
</dbReference>
<proteinExistence type="inferred from homology"/>
<dbReference type="InterPro" id="IPR050593">
    <property type="entry name" value="LovG"/>
</dbReference>
<evidence type="ECO:0000256" key="1">
    <source>
        <dbReference type="ARBA" id="ARBA00005863"/>
    </source>
</evidence>
<dbReference type="GO" id="GO:0016787">
    <property type="term" value="F:hydrolase activity"/>
    <property type="evidence" value="ECO:0007669"/>
    <property type="project" value="UniProtKB-KW"/>
</dbReference>
<dbReference type="GO" id="GO:0005737">
    <property type="term" value="C:cytoplasm"/>
    <property type="evidence" value="ECO:0007669"/>
    <property type="project" value="TreeGrafter"/>
</dbReference>
<name>A0A9W9PI21_9EURO</name>